<evidence type="ECO:0000256" key="1">
    <source>
        <dbReference type="SAM" id="MobiDB-lite"/>
    </source>
</evidence>
<evidence type="ECO:0000313" key="2">
    <source>
        <dbReference type="EMBL" id="KAF3858390.1"/>
    </source>
</evidence>
<feature type="compositionally biased region" description="Polar residues" evidence="1">
    <location>
        <begin position="70"/>
        <end position="84"/>
    </location>
</feature>
<dbReference type="Proteomes" id="UP000518266">
    <property type="component" value="Unassembled WGS sequence"/>
</dbReference>
<name>A0A7J5Z9W9_DISMA</name>
<organism evidence="2 3">
    <name type="scientific">Dissostichus mawsoni</name>
    <name type="common">Antarctic cod</name>
    <dbReference type="NCBI Taxonomy" id="36200"/>
    <lineage>
        <taxon>Eukaryota</taxon>
        <taxon>Metazoa</taxon>
        <taxon>Chordata</taxon>
        <taxon>Craniata</taxon>
        <taxon>Vertebrata</taxon>
        <taxon>Euteleostomi</taxon>
        <taxon>Actinopterygii</taxon>
        <taxon>Neopterygii</taxon>
        <taxon>Teleostei</taxon>
        <taxon>Neoteleostei</taxon>
        <taxon>Acanthomorphata</taxon>
        <taxon>Eupercaria</taxon>
        <taxon>Perciformes</taxon>
        <taxon>Notothenioidei</taxon>
        <taxon>Nototheniidae</taxon>
        <taxon>Dissostichus</taxon>
    </lineage>
</organism>
<gene>
    <name evidence="2" type="ORF">F7725_011591</name>
</gene>
<feature type="region of interest" description="Disordered" evidence="1">
    <location>
        <begin position="59"/>
        <end position="86"/>
    </location>
</feature>
<feature type="region of interest" description="Disordered" evidence="1">
    <location>
        <begin position="1"/>
        <end position="31"/>
    </location>
</feature>
<protein>
    <submittedName>
        <fullName evidence="2">Uncharacterized protein</fullName>
    </submittedName>
</protein>
<sequence>MLKTSRQLVSTSGVTSSTSPTPAESTSLSSLARIVTSSSGAATLSGFIHANTPSIQSLQYKGNPAARESSLVSKLSPPMNNLPSSDILKKLIKNGQVYAERAAGRMREEEEEGAQLY</sequence>
<evidence type="ECO:0000313" key="3">
    <source>
        <dbReference type="Proteomes" id="UP000518266"/>
    </source>
</evidence>
<proteinExistence type="predicted"/>
<feature type="compositionally biased region" description="Low complexity" evidence="1">
    <location>
        <begin position="9"/>
        <end position="31"/>
    </location>
</feature>
<accession>A0A7J5Z9W9</accession>
<keyword evidence="3" id="KW-1185">Reference proteome</keyword>
<reference evidence="2 3" key="1">
    <citation type="submission" date="2020-03" db="EMBL/GenBank/DDBJ databases">
        <title>Dissostichus mawsoni Genome sequencing and assembly.</title>
        <authorList>
            <person name="Park H."/>
        </authorList>
    </citation>
    <scope>NUCLEOTIDE SEQUENCE [LARGE SCALE GENOMIC DNA]</scope>
    <source>
        <strain evidence="2">DM0001</strain>
        <tissue evidence="2">Muscle</tissue>
    </source>
</reference>
<comment type="caution">
    <text evidence="2">The sequence shown here is derived from an EMBL/GenBank/DDBJ whole genome shotgun (WGS) entry which is preliminary data.</text>
</comment>
<dbReference type="AlphaFoldDB" id="A0A7J5Z9W9"/>
<dbReference type="EMBL" id="JAAKFY010000004">
    <property type="protein sequence ID" value="KAF3858390.1"/>
    <property type="molecule type" value="Genomic_DNA"/>
</dbReference>